<dbReference type="OrthoDB" id="8634103at2"/>
<dbReference type="Gene3D" id="3.40.30.10">
    <property type="entry name" value="Glutaredoxin"/>
    <property type="match status" value="1"/>
</dbReference>
<dbReference type="Proteomes" id="UP000193118">
    <property type="component" value="Unassembled WGS sequence"/>
</dbReference>
<dbReference type="Pfam" id="PF13409">
    <property type="entry name" value="GST_N_2"/>
    <property type="match status" value="1"/>
</dbReference>
<protein>
    <submittedName>
        <fullName evidence="2">Glutathione S-transferase</fullName>
    </submittedName>
</protein>
<name>A0A1X3D2C2_9NEIS</name>
<comment type="caution">
    <text evidence="2">The sequence shown here is derived from an EMBL/GenBank/DDBJ whole genome shotgun (WGS) entry which is preliminary data.</text>
</comment>
<feature type="domain" description="GST N-terminal" evidence="1">
    <location>
        <begin position="1"/>
        <end position="81"/>
    </location>
</feature>
<dbReference type="EMBL" id="MTBO01000049">
    <property type="protein sequence ID" value="OSI13922.1"/>
    <property type="molecule type" value="Genomic_DNA"/>
</dbReference>
<dbReference type="PANTHER" id="PTHR43968">
    <property type="match status" value="1"/>
</dbReference>
<dbReference type="STRING" id="194197.BWD09_11955"/>
<sequence length="206" mass="22764">MKLWYSTTSPYVRKVRAVAAHHDLGGRIELLKVTSSFDAASPHNQNNPLGRIPVLQTDGGEWLLNSNVIAEYLDTLGQGRKLYPQDNGHWEVLNLHALAEGILENTVAMIAEKMLRPENEWWTARHAQIKARNESAIALLAERVQPYGTDLNIGTLYAACAVDFLLFRNNLTEAEAAISAAGLDGWAAEMNRAHACLAETKPYVST</sequence>
<dbReference type="CDD" id="cd03049">
    <property type="entry name" value="GST_N_3"/>
    <property type="match status" value="1"/>
</dbReference>
<dbReference type="GeneID" id="94581064"/>
<evidence type="ECO:0000313" key="2">
    <source>
        <dbReference type="EMBL" id="OSI13922.1"/>
    </source>
</evidence>
<evidence type="ECO:0000313" key="3">
    <source>
        <dbReference type="Proteomes" id="UP000193118"/>
    </source>
</evidence>
<reference evidence="3" key="1">
    <citation type="submission" date="2017-01" db="EMBL/GenBank/DDBJ databases">
        <authorList>
            <person name="Wolfgang W.J."/>
            <person name="Cole J."/>
            <person name="Wroblewski D."/>
            <person name="Mcginnis J."/>
            <person name="Musser K.A."/>
        </authorList>
    </citation>
    <scope>NUCLEOTIDE SEQUENCE [LARGE SCALE GENOMIC DNA]</scope>
    <source>
        <strain evidence="3">DSM 19151</strain>
    </source>
</reference>
<organism evidence="2 3">
    <name type="scientific">Neisseria dentiae</name>
    <dbReference type="NCBI Taxonomy" id="194197"/>
    <lineage>
        <taxon>Bacteria</taxon>
        <taxon>Pseudomonadati</taxon>
        <taxon>Pseudomonadota</taxon>
        <taxon>Betaproteobacteria</taxon>
        <taxon>Neisseriales</taxon>
        <taxon>Neisseriaceae</taxon>
        <taxon>Neisseria</taxon>
    </lineage>
</organism>
<gene>
    <name evidence="2" type="ORF">BWD09_11955</name>
</gene>
<keyword evidence="2" id="KW-0808">Transferase</keyword>
<dbReference type="PROSITE" id="PS50404">
    <property type="entry name" value="GST_NTER"/>
    <property type="match status" value="1"/>
</dbReference>
<dbReference type="GO" id="GO:0016740">
    <property type="term" value="F:transferase activity"/>
    <property type="evidence" value="ECO:0007669"/>
    <property type="project" value="UniProtKB-KW"/>
</dbReference>
<keyword evidence="3" id="KW-1185">Reference proteome</keyword>
<accession>A0A1X3D2C2</accession>
<dbReference type="PANTHER" id="PTHR43968:SF6">
    <property type="entry name" value="GLUTATHIONE S-TRANSFERASE OMEGA"/>
    <property type="match status" value="1"/>
</dbReference>
<dbReference type="Gene3D" id="1.20.1050.10">
    <property type="match status" value="1"/>
</dbReference>
<dbReference type="AlphaFoldDB" id="A0A1X3D2C2"/>
<dbReference type="RefSeq" id="WP_085367023.1">
    <property type="nucleotide sequence ID" value="NZ_CAUJPZ010000068.1"/>
</dbReference>
<dbReference type="InterPro" id="IPR036249">
    <property type="entry name" value="Thioredoxin-like_sf"/>
</dbReference>
<dbReference type="SUPFAM" id="SSF52833">
    <property type="entry name" value="Thioredoxin-like"/>
    <property type="match status" value="1"/>
</dbReference>
<evidence type="ECO:0000259" key="1">
    <source>
        <dbReference type="PROSITE" id="PS50404"/>
    </source>
</evidence>
<dbReference type="InterPro" id="IPR004045">
    <property type="entry name" value="Glutathione_S-Trfase_N"/>
</dbReference>
<dbReference type="GO" id="GO:0005737">
    <property type="term" value="C:cytoplasm"/>
    <property type="evidence" value="ECO:0007669"/>
    <property type="project" value="TreeGrafter"/>
</dbReference>
<dbReference type="InterPro" id="IPR050983">
    <property type="entry name" value="GST_Omega/HSP26"/>
</dbReference>
<proteinExistence type="predicted"/>